<protein>
    <submittedName>
        <fullName evidence="4">Hydrolase</fullName>
    </submittedName>
</protein>
<dbReference type="GO" id="GO:0016810">
    <property type="term" value="F:hydrolase activity, acting on carbon-nitrogen (but not peptide) bonds"/>
    <property type="evidence" value="ECO:0007669"/>
    <property type="project" value="InterPro"/>
</dbReference>
<evidence type="ECO:0000256" key="2">
    <source>
        <dbReference type="SAM" id="Phobius"/>
    </source>
</evidence>
<reference evidence="4 5" key="1">
    <citation type="submission" date="2018-12" db="EMBL/GenBank/DDBJ databases">
        <title>Draft genome sequence of Embleya hyalina NBRC 13850T.</title>
        <authorList>
            <person name="Komaki H."/>
            <person name="Hosoyama A."/>
            <person name="Kimura A."/>
            <person name="Ichikawa N."/>
            <person name="Tamura T."/>
        </authorList>
    </citation>
    <scope>NUCLEOTIDE SEQUENCE [LARGE SCALE GENOMIC DNA]</scope>
    <source>
        <strain evidence="4 5">NBRC 13850</strain>
    </source>
</reference>
<keyword evidence="2" id="KW-0472">Membrane</keyword>
<dbReference type="InterPro" id="IPR050248">
    <property type="entry name" value="Polysacc_deacetylase_ArnD"/>
</dbReference>
<evidence type="ECO:0000313" key="4">
    <source>
        <dbReference type="EMBL" id="GCD98798.1"/>
    </source>
</evidence>
<keyword evidence="4" id="KW-0378">Hydrolase</keyword>
<dbReference type="AlphaFoldDB" id="A0A401YVZ7"/>
<feature type="region of interest" description="Disordered" evidence="1">
    <location>
        <begin position="45"/>
        <end position="82"/>
    </location>
</feature>
<dbReference type="SUPFAM" id="SSF88713">
    <property type="entry name" value="Glycoside hydrolase/deacetylase"/>
    <property type="match status" value="1"/>
</dbReference>
<gene>
    <name evidence="4" type="ORF">EHYA_06509</name>
</gene>
<evidence type="ECO:0000313" key="5">
    <source>
        <dbReference type="Proteomes" id="UP000286931"/>
    </source>
</evidence>
<dbReference type="PROSITE" id="PS51677">
    <property type="entry name" value="NODB"/>
    <property type="match status" value="1"/>
</dbReference>
<proteinExistence type="predicted"/>
<sequence>MRGLIRALPIQGLRFQAVVTVIAILVCGALVWNVAGDGRWSTASASARAGDAPKEIQAPLQPGSPNAQEPATPPAAQQPPVDSTLVSKVKGEGKVVALTLDDGPWPEWTDKALSILARNDVKATFCMVGQQAKDHPDLVRKVVAAGHTLCNHSMTHDINLKKRTPQEMHGQMQETLDWIHKASPGTPVRWFRAPGGNWSEEVRQTAASLGMGSLHWTVDTNDWQKAGVPKMLQNVHGQLGPRGIILCHDGGGERSQTMAMLEQVIPELKSNGYTFVTP</sequence>
<dbReference type="Pfam" id="PF01522">
    <property type="entry name" value="Polysacc_deac_1"/>
    <property type="match status" value="1"/>
</dbReference>
<comment type="caution">
    <text evidence="4">The sequence shown here is derived from an EMBL/GenBank/DDBJ whole genome shotgun (WGS) entry which is preliminary data.</text>
</comment>
<organism evidence="4 5">
    <name type="scientific">Embleya hyalina</name>
    <dbReference type="NCBI Taxonomy" id="516124"/>
    <lineage>
        <taxon>Bacteria</taxon>
        <taxon>Bacillati</taxon>
        <taxon>Actinomycetota</taxon>
        <taxon>Actinomycetes</taxon>
        <taxon>Kitasatosporales</taxon>
        <taxon>Streptomycetaceae</taxon>
        <taxon>Embleya</taxon>
    </lineage>
</organism>
<evidence type="ECO:0000259" key="3">
    <source>
        <dbReference type="PROSITE" id="PS51677"/>
    </source>
</evidence>
<dbReference type="Gene3D" id="3.20.20.370">
    <property type="entry name" value="Glycoside hydrolase/deacetylase"/>
    <property type="match status" value="1"/>
</dbReference>
<dbReference type="PANTHER" id="PTHR10587:SF137">
    <property type="entry name" value="4-DEOXY-4-FORMAMIDO-L-ARABINOSE-PHOSPHOUNDECAPRENOL DEFORMYLASE ARND-RELATED"/>
    <property type="match status" value="1"/>
</dbReference>
<name>A0A401YVZ7_9ACTN</name>
<keyword evidence="5" id="KW-1185">Reference proteome</keyword>
<keyword evidence="2" id="KW-0812">Transmembrane</keyword>
<dbReference type="GO" id="GO:0005975">
    <property type="term" value="P:carbohydrate metabolic process"/>
    <property type="evidence" value="ECO:0007669"/>
    <property type="project" value="InterPro"/>
</dbReference>
<dbReference type="InterPro" id="IPR002509">
    <property type="entry name" value="NODB_dom"/>
</dbReference>
<evidence type="ECO:0000256" key="1">
    <source>
        <dbReference type="SAM" id="MobiDB-lite"/>
    </source>
</evidence>
<dbReference type="Proteomes" id="UP000286931">
    <property type="component" value="Unassembled WGS sequence"/>
</dbReference>
<keyword evidence="2" id="KW-1133">Transmembrane helix</keyword>
<accession>A0A401YVZ7</accession>
<dbReference type="EMBL" id="BIFH01000029">
    <property type="protein sequence ID" value="GCD98798.1"/>
    <property type="molecule type" value="Genomic_DNA"/>
</dbReference>
<dbReference type="InterPro" id="IPR011330">
    <property type="entry name" value="Glyco_hydro/deAcase_b/a-brl"/>
</dbReference>
<feature type="domain" description="NodB homology" evidence="3">
    <location>
        <begin position="94"/>
        <end position="276"/>
    </location>
</feature>
<dbReference type="CDD" id="cd10917">
    <property type="entry name" value="CE4_NodB_like_6s_7s"/>
    <property type="match status" value="1"/>
</dbReference>
<dbReference type="PANTHER" id="PTHR10587">
    <property type="entry name" value="GLYCOSYL TRANSFERASE-RELATED"/>
    <property type="match status" value="1"/>
</dbReference>
<feature type="transmembrane region" description="Helical" evidence="2">
    <location>
        <begin position="12"/>
        <end position="32"/>
    </location>
</feature>